<organism evidence="11 12">
    <name type="scientific">Fibrobacter succinogenes</name>
    <name type="common">Bacteroides succinogenes</name>
    <dbReference type="NCBI Taxonomy" id="833"/>
    <lineage>
        <taxon>Bacteria</taxon>
        <taxon>Pseudomonadati</taxon>
        <taxon>Fibrobacterota</taxon>
        <taxon>Fibrobacteria</taxon>
        <taxon>Fibrobacterales</taxon>
        <taxon>Fibrobacteraceae</taxon>
        <taxon>Fibrobacter</taxon>
    </lineage>
</organism>
<evidence type="ECO:0000259" key="10">
    <source>
        <dbReference type="Pfam" id="PF00155"/>
    </source>
</evidence>
<dbReference type="GO" id="GO:0009102">
    <property type="term" value="P:biotin biosynthetic process"/>
    <property type="evidence" value="ECO:0007669"/>
    <property type="project" value="UniProtKB-UniRule"/>
</dbReference>
<evidence type="ECO:0000256" key="1">
    <source>
        <dbReference type="ARBA" id="ARBA00001933"/>
    </source>
</evidence>
<evidence type="ECO:0000256" key="2">
    <source>
        <dbReference type="ARBA" id="ARBA00004746"/>
    </source>
</evidence>
<comment type="subunit">
    <text evidence="3 9">Homodimer.</text>
</comment>
<dbReference type="NCBIfam" id="TIGR00858">
    <property type="entry name" value="bioF"/>
    <property type="match status" value="1"/>
</dbReference>
<protein>
    <recommendedName>
        <fullName evidence="9">8-amino-7-ketopelargonate synthase</fullName>
        <ecNumber evidence="9">2.3.1.47</ecNumber>
    </recommendedName>
</protein>
<dbReference type="InterPro" id="IPR050087">
    <property type="entry name" value="AON_synthase_class-II"/>
</dbReference>
<comment type="function">
    <text evidence="9">Catalyzes the decarboxylative condensation of pimeloyl-[acyl-carrier protein] and L-alanine to produce 8-amino-7-oxononanoate (AON), [acyl-carrier protein], and carbon dioxide.</text>
</comment>
<dbReference type="PANTHER" id="PTHR13693">
    <property type="entry name" value="CLASS II AMINOTRANSFERASE/8-AMINO-7-OXONONANOATE SYNTHASE"/>
    <property type="match status" value="1"/>
</dbReference>
<keyword evidence="5" id="KW-0093">Biotin biosynthesis</keyword>
<dbReference type="Proteomes" id="UP000255423">
    <property type="component" value="Unassembled WGS sequence"/>
</dbReference>
<evidence type="ECO:0000256" key="7">
    <source>
        <dbReference type="ARBA" id="ARBA00047715"/>
    </source>
</evidence>
<comment type="pathway">
    <text evidence="2 9">Cofactor biosynthesis; biotin biosynthesis.</text>
</comment>
<dbReference type="InterPro" id="IPR015422">
    <property type="entry name" value="PyrdxlP-dep_Trfase_small"/>
</dbReference>
<dbReference type="SUPFAM" id="SSF53383">
    <property type="entry name" value="PLP-dependent transferases"/>
    <property type="match status" value="1"/>
</dbReference>
<dbReference type="InterPro" id="IPR004839">
    <property type="entry name" value="Aminotransferase_I/II_large"/>
</dbReference>
<dbReference type="RefSeq" id="WP_109572032.1">
    <property type="nucleotide sequence ID" value="NZ_UHJL01000001.1"/>
</dbReference>
<feature type="modified residue" description="N6-(pyridoxal phosphate)lysine" evidence="8">
    <location>
        <position position="255"/>
    </location>
</feature>
<evidence type="ECO:0000256" key="5">
    <source>
        <dbReference type="ARBA" id="ARBA00022756"/>
    </source>
</evidence>
<dbReference type="GO" id="GO:0008710">
    <property type="term" value="F:8-amino-7-oxononanoate synthase activity"/>
    <property type="evidence" value="ECO:0007669"/>
    <property type="project" value="UniProtKB-UniRule"/>
</dbReference>
<proteinExistence type="inferred from homology"/>
<evidence type="ECO:0000256" key="3">
    <source>
        <dbReference type="ARBA" id="ARBA00011738"/>
    </source>
</evidence>
<evidence type="ECO:0000313" key="11">
    <source>
        <dbReference type="EMBL" id="SUQ19366.1"/>
    </source>
</evidence>
<comment type="similarity">
    <text evidence="9">Belongs to the class-II pyridoxal-phosphate-dependent aminotransferase family. BioF subfamily.</text>
</comment>
<keyword evidence="4 9" id="KW-0808">Transferase</keyword>
<feature type="domain" description="Aminotransferase class I/classII large" evidence="10">
    <location>
        <begin position="43"/>
        <end position="397"/>
    </location>
</feature>
<evidence type="ECO:0000256" key="4">
    <source>
        <dbReference type="ARBA" id="ARBA00022679"/>
    </source>
</evidence>
<comment type="catalytic activity">
    <reaction evidence="7 9">
        <text>6-carboxyhexanoyl-[ACP] + L-alanine + H(+) = (8S)-8-amino-7-oxononanoate + holo-[ACP] + CO2</text>
        <dbReference type="Rhea" id="RHEA:42288"/>
        <dbReference type="Rhea" id="RHEA-COMP:9685"/>
        <dbReference type="Rhea" id="RHEA-COMP:9955"/>
        <dbReference type="ChEBI" id="CHEBI:15378"/>
        <dbReference type="ChEBI" id="CHEBI:16526"/>
        <dbReference type="ChEBI" id="CHEBI:57972"/>
        <dbReference type="ChEBI" id="CHEBI:64479"/>
        <dbReference type="ChEBI" id="CHEBI:78846"/>
        <dbReference type="ChEBI" id="CHEBI:149468"/>
        <dbReference type="EC" id="2.3.1.47"/>
    </reaction>
</comment>
<evidence type="ECO:0000256" key="9">
    <source>
        <dbReference type="RuleBase" id="RU003693"/>
    </source>
</evidence>
<dbReference type="InterPro" id="IPR004723">
    <property type="entry name" value="AONS_Archaea/Proteobacteria"/>
</dbReference>
<sequence>MNERILDFFTKDALEAARANNTYRTLRHISSPEASHVTIAGKDTVLLASNSYLDLANVPELKQAMADAVLEWGTGSGGARLTTGNKTPHDELEEFIAKFKGEEAAIAFNTGYMANVGTISALCGKNDFIFSDELNHASIIDGIRLSRAKCFVYKHNDMADLERAIGAAKAEFCAREKLAENAVSNFRGLIVTDAVFSMDGDLANLPKLLRIARARDCLLMIDEAHATGVLGRTGRGLAEHYNCEHADVTVGTLSKAVAAEGGFVAGSKQLIEFLKNKSRSFIFTTAMAPAVAAAALHNLQFIDAHPERVQQLRDNVKFFCDTLRLHGLQVPQTESAIIPIIIGDEAKALRISETLQNEGVLIPAIRYPTVAKGQARLRASLMATHTKEELEFAAAKIAEII</sequence>
<dbReference type="Pfam" id="PF00155">
    <property type="entry name" value="Aminotran_1_2"/>
    <property type="match status" value="1"/>
</dbReference>
<evidence type="ECO:0000256" key="8">
    <source>
        <dbReference type="PIRSR" id="PIRSR604723-51"/>
    </source>
</evidence>
<gene>
    <name evidence="11" type="ORF">SAMN05661053_0597</name>
</gene>
<reference evidence="11 12" key="1">
    <citation type="submission" date="2017-08" db="EMBL/GenBank/DDBJ databases">
        <authorList>
            <person name="de Groot N.N."/>
        </authorList>
    </citation>
    <scope>NUCLEOTIDE SEQUENCE [LARGE SCALE GENOMIC DNA]</scope>
    <source>
        <strain evidence="11 12">HM2</strain>
    </source>
</reference>
<dbReference type="PROSITE" id="PS00599">
    <property type="entry name" value="AA_TRANSFER_CLASS_2"/>
    <property type="match status" value="1"/>
</dbReference>
<comment type="cofactor">
    <cofactor evidence="1 8 9">
        <name>pyridoxal 5'-phosphate</name>
        <dbReference type="ChEBI" id="CHEBI:597326"/>
    </cofactor>
</comment>
<dbReference type="UniPathway" id="UPA00078"/>
<dbReference type="CDD" id="cd06454">
    <property type="entry name" value="KBL_like"/>
    <property type="match status" value="1"/>
</dbReference>
<dbReference type="GO" id="GO:0030170">
    <property type="term" value="F:pyridoxal phosphate binding"/>
    <property type="evidence" value="ECO:0007669"/>
    <property type="project" value="InterPro"/>
</dbReference>
<dbReference type="InterPro" id="IPR015421">
    <property type="entry name" value="PyrdxlP-dep_Trfase_major"/>
</dbReference>
<evidence type="ECO:0000256" key="6">
    <source>
        <dbReference type="ARBA" id="ARBA00022898"/>
    </source>
</evidence>
<dbReference type="AlphaFoldDB" id="A0A380RV27"/>
<dbReference type="Gene3D" id="3.40.640.10">
    <property type="entry name" value="Type I PLP-dependent aspartate aminotransferase-like (Major domain)"/>
    <property type="match status" value="1"/>
</dbReference>
<dbReference type="EC" id="2.3.1.47" evidence="9"/>
<evidence type="ECO:0000313" key="12">
    <source>
        <dbReference type="Proteomes" id="UP000255423"/>
    </source>
</evidence>
<keyword evidence="6 8" id="KW-0663">Pyridoxal phosphate</keyword>
<dbReference type="InterPro" id="IPR001917">
    <property type="entry name" value="Aminotrans_II_pyridoxalP_BS"/>
</dbReference>
<dbReference type="InterPro" id="IPR015424">
    <property type="entry name" value="PyrdxlP-dep_Trfase"/>
</dbReference>
<dbReference type="EMBL" id="UHJL01000001">
    <property type="protein sequence ID" value="SUQ19366.1"/>
    <property type="molecule type" value="Genomic_DNA"/>
</dbReference>
<name>A0A380RV27_FIBSU</name>
<accession>A0A380RV27</accession>
<dbReference type="Gene3D" id="3.90.1150.10">
    <property type="entry name" value="Aspartate Aminotransferase, domain 1"/>
    <property type="match status" value="1"/>
</dbReference>